<dbReference type="PANTHER" id="PTHR48183:SF1">
    <property type="entry name" value="PROTEIN, PUTATIVE-RELATED"/>
    <property type="match status" value="1"/>
</dbReference>
<evidence type="ECO:0000313" key="3">
    <source>
        <dbReference type="Proteomes" id="UP000507245"/>
    </source>
</evidence>
<accession>A0A6J5WS03</accession>
<name>A0A6J5WS03_PRUAR</name>
<reference evidence="3" key="1">
    <citation type="journal article" date="2020" name="Genome Biol.">
        <title>Gamete binning: chromosome-level and haplotype-resolved genome assembly enabled by high-throughput single-cell sequencing of gamete genomes.</title>
        <authorList>
            <person name="Campoy J.A."/>
            <person name="Sun H."/>
            <person name="Goel M."/>
            <person name="Jiao W.-B."/>
            <person name="Folz-Donahue K."/>
            <person name="Wang N."/>
            <person name="Rubio M."/>
            <person name="Liu C."/>
            <person name="Kukat C."/>
            <person name="Ruiz D."/>
            <person name="Huettel B."/>
            <person name="Schneeberger K."/>
        </authorList>
    </citation>
    <scope>NUCLEOTIDE SEQUENCE [LARGE SCALE GENOMIC DNA]</scope>
    <source>
        <strain evidence="3">cv. Rojo Pasion</strain>
    </source>
</reference>
<keyword evidence="3" id="KW-1185">Reference proteome</keyword>
<keyword evidence="1" id="KW-0812">Transmembrane</keyword>
<dbReference type="AlphaFoldDB" id="A0A6J5WS03"/>
<dbReference type="PANTHER" id="PTHR48183">
    <property type="entry name" value="PROTEIN, PUTATIVE-RELATED"/>
    <property type="match status" value="1"/>
</dbReference>
<sequence length="210" mass="23781">MEARKLLNDKKFWFASVLIAWAAALQGHMMWVKRQDSFKQKFGNLSEANTNDADQLIGNSPAPGATLFWGWNCRHGAGQGVMMKEQVLGQGSRIRNNKFLTHELMVSCDIENYHPDQTQLLKCLHGTWKKHSEAHLPNSSSQTPTGSVLLMRMGQWASQLELLTREANTSSRNCDMGFVLHFISFLLGDLRRSQPVKPVMHDELTLPTLF</sequence>
<dbReference type="Proteomes" id="UP000507245">
    <property type="component" value="Unassembled WGS sequence"/>
</dbReference>
<feature type="transmembrane region" description="Helical" evidence="1">
    <location>
        <begin position="12"/>
        <end position="32"/>
    </location>
</feature>
<proteinExistence type="predicted"/>
<evidence type="ECO:0000256" key="1">
    <source>
        <dbReference type="SAM" id="Phobius"/>
    </source>
</evidence>
<protein>
    <submittedName>
        <fullName evidence="2">Uncharacterized protein</fullName>
    </submittedName>
</protein>
<dbReference type="OrthoDB" id="724715at2759"/>
<keyword evidence="1" id="KW-1133">Transmembrane helix</keyword>
<organism evidence="2 3">
    <name type="scientific">Prunus armeniaca</name>
    <name type="common">Apricot</name>
    <name type="synonym">Armeniaca vulgaris</name>
    <dbReference type="NCBI Taxonomy" id="36596"/>
    <lineage>
        <taxon>Eukaryota</taxon>
        <taxon>Viridiplantae</taxon>
        <taxon>Streptophyta</taxon>
        <taxon>Embryophyta</taxon>
        <taxon>Tracheophyta</taxon>
        <taxon>Spermatophyta</taxon>
        <taxon>Magnoliopsida</taxon>
        <taxon>eudicotyledons</taxon>
        <taxon>Gunneridae</taxon>
        <taxon>Pentapetalae</taxon>
        <taxon>rosids</taxon>
        <taxon>fabids</taxon>
        <taxon>Rosales</taxon>
        <taxon>Rosaceae</taxon>
        <taxon>Amygdaloideae</taxon>
        <taxon>Amygdaleae</taxon>
        <taxon>Prunus</taxon>
    </lineage>
</organism>
<gene>
    <name evidence="2" type="ORF">ORAREDHAP_LOCUS16521</name>
</gene>
<keyword evidence="1" id="KW-0472">Membrane</keyword>
<evidence type="ECO:0000313" key="2">
    <source>
        <dbReference type="EMBL" id="CAB4301118.1"/>
    </source>
</evidence>
<dbReference type="EMBL" id="CAEKKB010000002">
    <property type="protein sequence ID" value="CAB4301118.1"/>
    <property type="molecule type" value="Genomic_DNA"/>
</dbReference>